<evidence type="ECO:0000313" key="7">
    <source>
        <dbReference type="EMBL" id="PHT46586.1"/>
    </source>
</evidence>
<evidence type="ECO:0000256" key="4">
    <source>
        <dbReference type="PROSITE-ProRule" id="PRU00027"/>
    </source>
</evidence>
<accession>A0A2G2WMW7</accession>
<feature type="region of interest" description="Disordered" evidence="5">
    <location>
        <begin position="437"/>
        <end position="470"/>
    </location>
</feature>
<dbReference type="PROSITE" id="PS50808">
    <property type="entry name" value="ZF_BED"/>
    <property type="match status" value="1"/>
</dbReference>
<keyword evidence="2 4" id="KW-0863">Zinc-finger</keyword>
<dbReference type="Gene3D" id="3.40.50.1820">
    <property type="entry name" value="alpha/beta hydrolase"/>
    <property type="match status" value="1"/>
</dbReference>
<dbReference type="STRING" id="33114.A0A2G2WMW7"/>
<keyword evidence="1" id="KW-0479">Metal-binding</keyword>
<reference evidence="8" key="2">
    <citation type="journal article" date="2017" name="J. Anim. Genet.">
        <title>Multiple reference genome sequences of hot pepper reveal the massive evolution of plant disease resistance genes by retroduplication.</title>
        <authorList>
            <person name="Kim S."/>
            <person name="Park J."/>
            <person name="Yeom S.-I."/>
            <person name="Kim Y.-M."/>
            <person name="Seo E."/>
            <person name="Kim K.-T."/>
            <person name="Kim M.-S."/>
            <person name="Lee J.M."/>
            <person name="Cheong K."/>
            <person name="Shin H.-S."/>
            <person name="Kim S.-B."/>
            <person name="Han K."/>
            <person name="Lee J."/>
            <person name="Park M."/>
            <person name="Lee H.-A."/>
            <person name="Lee H.-Y."/>
            <person name="Lee Y."/>
            <person name="Oh S."/>
            <person name="Lee J.H."/>
            <person name="Choi E."/>
            <person name="Choi E."/>
            <person name="Lee S.E."/>
            <person name="Jeon J."/>
            <person name="Kim H."/>
            <person name="Choi G."/>
            <person name="Song H."/>
            <person name="Lee J."/>
            <person name="Lee S.-C."/>
            <person name="Kwon J.-K."/>
            <person name="Lee H.-Y."/>
            <person name="Koo N."/>
            <person name="Hong Y."/>
            <person name="Kim R.W."/>
            <person name="Kang W.-H."/>
            <person name="Huh J.H."/>
            <person name="Kang B.-C."/>
            <person name="Yang T.-J."/>
            <person name="Lee Y.-H."/>
            <person name="Bennetzen J.L."/>
            <person name="Choi D."/>
        </authorList>
    </citation>
    <scope>NUCLEOTIDE SEQUENCE [LARGE SCALE GENOMIC DNA]</scope>
    <source>
        <strain evidence="8">cv. PBC81</strain>
    </source>
</reference>
<evidence type="ECO:0000313" key="8">
    <source>
        <dbReference type="Proteomes" id="UP000224567"/>
    </source>
</evidence>
<dbReference type="PANTHER" id="PTHR33428">
    <property type="entry name" value="CHLOROPHYLLASE-2, CHLOROPLASTIC"/>
    <property type="match status" value="1"/>
</dbReference>
<dbReference type="SMART" id="SM00614">
    <property type="entry name" value="ZnF_BED"/>
    <property type="match status" value="1"/>
</dbReference>
<evidence type="ECO:0000256" key="2">
    <source>
        <dbReference type="ARBA" id="ARBA00022771"/>
    </source>
</evidence>
<dbReference type="Pfam" id="PF07224">
    <property type="entry name" value="Chlorophyllase"/>
    <property type="match status" value="1"/>
</dbReference>
<feature type="region of interest" description="Disordered" evidence="5">
    <location>
        <begin position="44"/>
        <end position="81"/>
    </location>
</feature>
<dbReference type="SUPFAM" id="SSF53474">
    <property type="entry name" value="alpha/beta-Hydrolases"/>
    <property type="match status" value="1"/>
</dbReference>
<dbReference type="InterPro" id="IPR029058">
    <property type="entry name" value="AB_hydrolase_fold"/>
</dbReference>
<feature type="domain" description="BED-type" evidence="6">
    <location>
        <begin position="82"/>
        <end position="137"/>
    </location>
</feature>
<evidence type="ECO:0000256" key="5">
    <source>
        <dbReference type="SAM" id="MobiDB-lite"/>
    </source>
</evidence>
<reference evidence="7 8" key="1">
    <citation type="journal article" date="2017" name="Genome Biol.">
        <title>New reference genome sequences of hot pepper reveal the massive evolution of plant disease-resistance genes by retroduplication.</title>
        <authorList>
            <person name="Kim S."/>
            <person name="Park J."/>
            <person name="Yeom S.I."/>
            <person name="Kim Y.M."/>
            <person name="Seo E."/>
            <person name="Kim K.T."/>
            <person name="Kim M.S."/>
            <person name="Lee J.M."/>
            <person name="Cheong K."/>
            <person name="Shin H.S."/>
            <person name="Kim S.B."/>
            <person name="Han K."/>
            <person name="Lee J."/>
            <person name="Park M."/>
            <person name="Lee H.A."/>
            <person name="Lee H.Y."/>
            <person name="Lee Y."/>
            <person name="Oh S."/>
            <person name="Lee J.H."/>
            <person name="Choi E."/>
            <person name="Choi E."/>
            <person name="Lee S.E."/>
            <person name="Jeon J."/>
            <person name="Kim H."/>
            <person name="Choi G."/>
            <person name="Song H."/>
            <person name="Lee J."/>
            <person name="Lee S.C."/>
            <person name="Kwon J.K."/>
            <person name="Lee H.Y."/>
            <person name="Koo N."/>
            <person name="Hong Y."/>
            <person name="Kim R.W."/>
            <person name="Kang W.H."/>
            <person name="Huh J.H."/>
            <person name="Kang B.C."/>
            <person name="Yang T.J."/>
            <person name="Lee Y.H."/>
            <person name="Bennetzen J.L."/>
            <person name="Choi D."/>
        </authorList>
    </citation>
    <scope>NUCLEOTIDE SEQUENCE [LARGE SCALE GENOMIC DNA]</scope>
    <source>
        <strain evidence="8">cv. PBC81</strain>
    </source>
</reference>
<gene>
    <name evidence="7" type="ORF">CQW23_15744</name>
</gene>
<dbReference type="GO" id="GO:0003677">
    <property type="term" value="F:DNA binding"/>
    <property type="evidence" value="ECO:0007669"/>
    <property type="project" value="InterPro"/>
</dbReference>
<dbReference type="InterPro" id="IPR003656">
    <property type="entry name" value="Znf_BED"/>
</dbReference>
<dbReference type="InterPro" id="IPR017395">
    <property type="entry name" value="Chlorophyllase-like"/>
</dbReference>
<dbReference type="GO" id="GO:0015996">
    <property type="term" value="P:chlorophyll catabolic process"/>
    <property type="evidence" value="ECO:0007669"/>
    <property type="project" value="TreeGrafter"/>
</dbReference>
<keyword evidence="3" id="KW-0862">Zinc</keyword>
<dbReference type="GO" id="GO:0047746">
    <property type="term" value="F:chlorophyllase activity"/>
    <property type="evidence" value="ECO:0007669"/>
    <property type="project" value="TreeGrafter"/>
</dbReference>
<keyword evidence="8" id="KW-1185">Reference proteome</keyword>
<proteinExistence type="predicted"/>
<protein>
    <recommendedName>
        <fullName evidence="6">BED-type domain-containing protein</fullName>
    </recommendedName>
</protein>
<dbReference type="EMBL" id="MLFT02000006">
    <property type="protein sequence ID" value="PHT46586.1"/>
    <property type="molecule type" value="Genomic_DNA"/>
</dbReference>
<dbReference type="Proteomes" id="UP000224567">
    <property type="component" value="Unassembled WGS sequence"/>
</dbReference>
<dbReference type="InterPro" id="IPR036236">
    <property type="entry name" value="Znf_C2H2_sf"/>
</dbReference>
<sequence length="470" mass="50856">MSSPPVPLGTPFEEEIGVGAHDMDYVEFQENYGIEEENEVDTVNVDEDDENIAETPAVGDTNVRSESVNLPSRPPSAPKPRKRTSIAWQFFERISDIEVQCNICQQIYKHRSGGKQGGTGTLMRHIAEDHKRELNIAKGGGDVGGSTQTRMDPTTGQVAKKYNKLRDREEIAKMLSSLISQSDEVKRAAKVTEWVSKGLISVLPEKVQPDPLKLAVSGHSRGGKIAFALALLHGNSTPTPLKFQALVGIDPVAGSSPSGRSAPKILKYIPQSFDQSIPVAVIGSGLGNQRAHCIFPPFGPNGVNHSEFFNESKPPCYYFLAKDYGHCDILDDEIAYIASLVSKSGKGSKELLRKAVGGIVVAFLEAKLGGQVDFLNDIVKTPSLAPITLDPVIALLNKLSEWKAVNQPESESSDRFDRIQNGTGTSLPFYSARTEVTGTGIPKNSPCSDRSASYRCGTGMDRSDTGTLPE</sequence>
<evidence type="ECO:0000259" key="6">
    <source>
        <dbReference type="PROSITE" id="PS50808"/>
    </source>
</evidence>
<evidence type="ECO:0000256" key="3">
    <source>
        <dbReference type="ARBA" id="ARBA00022833"/>
    </source>
</evidence>
<dbReference type="Pfam" id="PF02892">
    <property type="entry name" value="zf-BED"/>
    <property type="match status" value="1"/>
</dbReference>
<organism evidence="7 8">
    <name type="scientific">Capsicum baccatum</name>
    <name type="common">Peruvian pepper</name>
    <dbReference type="NCBI Taxonomy" id="33114"/>
    <lineage>
        <taxon>Eukaryota</taxon>
        <taxon>Viridiplantae</taxon>
        <taxon>Streptophyta</taxon>
        <taxon>Embryophyta</taxon>
        <taxon>Tracheophyta</taxon>
        <taxon>Spermatophyta</taxon>
        <taxon>Magnoliopsida</taxon>
        <taxon>eudicotyledons</taxon>
        <taxon>Gunneridae</taxon>
        <taxon>Pentapetalae</taxon>
        <taxon>asterids</taxon>
        <taxon>lamiids</taxon>
        <taxon>Solanales</taxon>
        <taxon>Solanaceae</taxon>
        <taxon>Solanoideae</taxon>
        <taxon>Capsiceae</taxon>
        <taxon>Capsicum</taxon>
    </lineage>
</organism>
<name>A0A2G2WMW7_CAPBA</name>
<comment type="caution">
    <text evidence="7">The sequence shown here is derived from an EMBL/GenBank/DDBJ whole genome shotgun (WGS) entry which is preliminary data.</text>
</comment>
<evidence type="ECO:0000256" key="1">
    <source>
        <dbReference type="ARBA" id="ARBA00022723"/>
    </source>
</evidence>
<dbReference type="GO" id="GO:0008270">
    <property type="term" value="F:zinc ion binding"/>
    <property type="evidence" value="ECO:0007669"/>
    <property type="project" value="UniProtKB-KW"/>
</dbReference>
<dbReference type="OrthoDB" id="1292720at2759"/>
<dbReference type="PANTHER" id="PTHR33428:SF10">
    <property type="entry name" value="CHLOROPHYLLASE-1"/>
    <property type="match status" value="1"/>
</dbReference>
<dbReference type="AlphaFoldDB" id="A0A2G2WMW7"/>
<dbReference type="SUPFAM" id="SSF57667">
    <property type="entry name" value="beta-beta-alpha zinc fingers"/>
    <property type="match status" value="1"/>
</dbReference>